<organism evidence="3 4">
    <name type="scientific">Globodera rostochiensis</name>
    <name type="common">Golden nematode worm</name>
    <name type="synonym">Heterodera rostochiensis</name>
    <dbReference type="NCBI Taxonomy" id="31243"/>
    <lineage>
        <taxon>Eukaryota</taxon>
        <taxon>Metazoa</taxon>
        <taxon>Ecdysozoa</taxon>
        <taxon>Nematoda</taxon>
        <taxon>Chromadorea</taxon>
        <taxon>Rhabditida</taxon>
        <taxon>Tylenchina</taxon>
        <taxon>Tylenchomorpha</taxon>
        <taxon>Tylenchoidea</taxon>
        <taxon>Heteroderidae</taxon>
        <taxon>Heteroderinae</taxon>
        <taxon>Globodera</taxon>
    </lineage>
</organism>
<dbReference type="PROSITE" id="PS50053">
    <property type="entry name" value="UBIQUITIN_2"/>
    <property type="match status" value="1"/>
</dbReference>
<dbReference type="InterPro" id="IPR000626">
    <property type="entry name" value="Ubiquitin-like_dom"/>
</dbReference>
<protein>
    <submittedName>
        <fullName evidence="4">Ubiquitin-like domain-containing protein</fullName>
    </submittedName>
</protein>
<evidence type="ECO:0000256" key="1">
    <source>
        <dbReference type="SAM" id="SignalP"/>
    </source>
</evidence>
<dbReference type="Gene3D" id="3.10.20.90">
    <property type="entry name" value="Phosphatidylinositol 3-kinase Catalytic Subunit, Chain A, domain 1"/>
    <property type="match status" value="1"/>
</dbReference>
<proteinExistence type="predicted"/>
<feature type="domain" description="Ubiquitin-like" evidence="2">
    <location>
        <begin position="26"/>
        <end position="63"/>
    </location>
</feature>
<evidence type="ECO:0000259" key="2">
    <source>
        <dbReference type="PROSITE" id="PS50053"/>
    </source>
</evidence>
<feature type="signal peptide" evidence="1">
    <location>
        <begin position="1"/>
        <end position="18"/>
    </location>
</feature>
<reference evidence="4" key="1">
    <citation type="submission" date="2022-11" db="UniProtKB">
        <authorList>
            <consortium name="WormBaseParasite"/>
        </authorList>
    </citation>
    <scope>IDENTIFICATION</scope>
</reference>
<dbReference type="AlphaFoldDB" id="A0A914H9H7"/>
<dbReference type="InterPro" id="IPR050158">
    <property type="entry name" value="Ubiquitin_ubiquitin-like"/>
</dbReference>
<keyword evidence="3" id="KW-1185">Reference proteome</keyword>
<dbReference type="PANTHER" id="PTHR10666">
    <property type="entry name" value="UBIQUITIN"/>
    <property type="match status" value="1"/>
</dbReference>
<accession>A0A914H9H7</accession>
<dbReference type="SUPFAM" id="SSF54236">
    <property type="entry name" value="Ubiquitin-like"/>
    <property type="match status" value="1"/>
</dbReference>
<sequence length="122" mass="13942">MSANNLTVFIQLFVKTLAHITITLEDQQRLIFNVKQLCGGRTLADYRIQKESTIRLISGLTGGSERPKTMALGKTMRDPNSTAYGLKTVRLYDFRECIRCGTLRRWWKILCGGARASVYRRL</sequence>
<dbReference type="Pfam" id="PF00240">
    <property type="entry name" value="ubiquitin"/>
    <property type="match status" value="1"/>
</dbReference>
<dbReference type="Proteomes" id="UP000887572">
    <property type="component" value="Unplaced"/>
</dbReference>
<dbReference type="WBParaSite" id="Gr19_v10_g15025.t1">
    <property type="protein sequence ID" value="Gr19_v10_g15025.t1"/>
    <property type="gene ID" value="Gr19_v10_g15025"/>
</dbReference>
<name>A0A914H9H7_GLORO</name>
<dbReference type="PRINTS" id="PR00348">
    <property type="entry name" value="UBIQUITIN"/>
</dbReference>
<feature type="chain" id="PRO_5036735513" evidence="1">
    <location>
        <begin position="19"/>
        <end position="122"/>
    </location>
</feature>
<evidence type="ECO:0000313" key="3">
    <source>
        <dbReference type="Proteomes" id="UP000887572"/>
    </source>
</evidence>
<keyword evidence="1" id="KW-0732">Signal</keyword>
<dbReference type="InterPro" id="IPR029071">
    <property type="entry name" value="Ubiquitin-like_domsf"/>
</dbReference>
<dbReference type="InterPro" id="IPR019956">
    <property type="entry name" value="Ubiquitin_dom"/>
</dbReference>
<evidence type="ECO:0000313" key="4">
    <source>
        <dbReference type="WBParaSite" id="Gr19_v10_g15025.t1"/>
    </source>
</evidence>